<accession>A0A0D2PAX1</accession>
<dbReference type="AlphaFoldDB" id="A0A0D2PAX1"/>
<gene>
    <name evidence="1" type="ORF">HYPSUDRAFT_62458</name>
</gene>
<protein>
    <recommendedName>
        <fullName evidence="3">F-box domain-containing protein</fullName>
    </recommendedName>
</protein>
<name>A0A0D2PAX1_HYPSF</name>
<sequence>MSDEKLCPELFDYIIDFLHDDETALRSCALVCRSWVPTSRIHLFHQLSLTGCPSKASLGWVPDTACRQIYGTLVSSPHLAGYINKVSVSETDLYQPANYRWVSGEIMFPPLLKKLNALKELEFNFPVPGNADPKTVWSTMVFKDISDAMKTLTLRSFTLRQFAFTNLAEFIKVLESWKHLETLQLDSVDVYTPNHLSASALDQALDLQILTPTQTHQHEQKASFRHLLLKSNNSSLFIPILLHARSPLDLSGLTSLMINITSDNYGNVLDLLKYTPNVEILELEIETIFDYEAHLENRGTIDLHSMPSLKKLSLQISLLLGRIEPMSWMLPFFSTVAPGNVIADLLIKCVVDKPPPTVTVQALDNSLAGWRAFDDLLSQQTFSTLKRFRLDFALDNAFGDQSIDEILNEYIKQLPGLNGKGLLEVCKVR</sequence>
<organism evidence="1 2">
    <name type="scientific">Hypholoma sublateritium (strain FD-334 SS-4)</name>
    <dbReference type="NCBI Taxonomy" id="945553"/>
    <lineage>
        <taxon>Eukaryota</taxon>
        <taxon>Fungi</taxon>
        <taxon>Dikarya</taxon>
        <taxon>Basidiomycota</taxon>
        <taxon>Agaricomycotina</taxon>
        <taxon>Agaricomycetes</taxon>
        <taxon>Agaricomycetidae</taxon>
        <taxon>Agaricales</taxon>
        <taxon>Agaricineae</taxon>
        <taxon>Strophariaceae</taxon>
        <taxon>Hypholoma</taxon>
    </lineage>
</organism>
<dbReference type="Proteomes" id="UP000054270">
    <property type="component" value="Unassembled WGS sequence"/>
</dbReference>
<dbReference type="EMBL" id="KN817522">
    <property type="protein sequence ID" value="KJA28059.1"/>
    <property type="molecule type" value="Genomic_DNA"/>
</dbReference>
<dbReference type="OrthoDB" id="2788229at2759"/>
<evidence type="ECO:0000313" key="2">
    <source>
        <dbReference type="Proteomes" id="UP000054270"/>
    </source>
</evidence>
<reference evidence="2" key="1">
    <citation type="submission" date="2014-04" db="EMBL/GenBank/DDBJ databases">
        <title>Evolutionary Origins and Diversification of the Mycorrhizal Mutualists.</title>
        <authorList>
            <consortium name="DOE Joint Genome Institute"/>
            <consortium name="Mycorrhizal Genomics Consortium"/>
            <person name="Kohler A."/>
            <person name="Kuo A."/>
            <person name="Nagy L.G."/>
            <person name="Floudas D."/>
            <person name="Copeland A."/>
            <person name="Barry K.W."/>
            <person name="Cichocki N."/>
            <person name="Veneault-Fourrey C."/>
            <person name="LaButti K."/>
            <person name="Lindquist E.A."/>
            <person name="Lipzen A."/>
            <person name="Lundell T."/>
            <person name="Morin E."/>
            <person name="Murat C."/>
            <person name="Riley R."/>
            <person name="Ohm R."/>
            <person name="Sun H."/>
            <person name="Tunlid A."/>
            <person name="Henrissat B."/>
            <person name="Grigoriev I.V."/>
            <person name="Hibbett D.S."/>
            <person name="Martin F."/>
        </authorList>
    </citation>
    <scope>NUCLEOTIDE SEQUENCE [LARGE SCALE GENOMIC DNA]</scope>
    <source>
        <strain evidence="2">FD-334 SS-4</strain>
    </source>
</reference>
<dbReference type="STRING" id="945553.A0A0D2PAX1"/>
<dbReference type="OMA" id="ICDEGRT"/>
<evidence type="ECO:0000313" key="1">
    <source>
        <dbReference type="EMBL" id="KJA28059.1"/>
    </source>
</evidence>
<keyword evidence="2" id="KW-1185">Reference proteome</keyword>
<evidence type="ECO:0008006" key="3">
    <source>
        <dbReference type="Google" id="ProtNLM"/>
    </source>
</evidence>
<proteinExistence type="predicted"/>